<evidence type="ECO:0000313" key="2">
    <source>
        <dbReference type="EMBL" id="CUH54341.1"/>
    </source>
</evidence>
<dbReference type="STRING" id="321267.SHM7688_03811"/>
<evidence type="ECO:0000256" key="1">
    <source>
        <dbReference type="SAM" id="Phobius"/>
    </source>
</evidence>
<reference evidence="2 3" key="1">
    <citation type="submission" date="2015-09" db="EMBL/GenBank/DDBJ databases">
        <authorList>
            <consortium name="Swine Surveillance"/>
        </authorList>
    </citation>
    <scope>NUCLEOTIDE SEQUENCE [LARGE SCALE GENOMIC DNA]</scope>
    <source>
        <strain evidence="2 3">CECT 7688</strain>
    </source>
</reference>
<dbReference type="AlphaFoldDB" id="A0A0P1EUK3"/>
<dbReference type="OrthoDB" id="9767863at2"/>
<dbReference type="RefSeq" id="WP_058241469.1">
    <property type="nucleotide sequence ID" value="NZ_CYPW01000040.1"/>
</dbReference>
<organism evidence="2 3">
    <name type="scientific">Shimia marina</name>
    <dbReference type="NCBI Taxonomy" id="321267"/>
    <lineage>
        <taxon>Bacteria</taxon>
        <taxon>Pseudomonadati</taxon>
        <taxon>Pseudomonadota</taxon>
        <taxon>Alphaproteobacteria</taxon>
        <taxon>Rhodobacterales</taxon>
        <taxon>Roseobacteraceae</taxon>
    </lineage>
</organism>
<evidence type="ECO:0000313" key="3">
    <source>
        <dbReference type="Proteomes" id="UP000054823"/>
    </source>
</evidence>
<keyword evidence="1" id="KW-1133">Transmembrane helix</keyword>
<feature type="transmembrane region" description="Helical" evidence="1">
    <location>
        <begin position="95"/>
        <end position="118"/>
    </location>
</feature>
<gene>
    <name evidence="2" type="ORF">SHM7688_03811</name>
</gene>
<name>A0A0P1EUK3_9RHOB</name>
<feature type="transmembrane region" description="Helical" evidence="1">
    <location>
        <begin position="50"/>
        <end position="74"/>
    </location>
</feature>
<feature type="transmembrane region" description="Helical" evidence="1">
    <location>
        <begin position="7"/>
        <end position="30"/>
    </location>
</feature>
<protein>
    <recommendedName>
        <fullName evidence="4">DUF2975 domain-containing protein</fullName>
    </recommendedName>
</protein>
<sequence length="169" mass="19034">MTLVARLAMLITLVYFTFGWALLWIFAFLGEAEMLADTFDLPLDMAVPPAMALYLGMAMMWPALISLGLGFWALDRILMLRDPRDFARMGAHLRWCAYAFFGFWVLNAVNVALQPVVLSAHLPPELRPEVTYIDIDIDVVFLALAAVFMAISRSLKQAQDIADENSQFL</sequence>
<dbReference type="Proteomes" id="UP000054823">
    <property type="component" value="Unassembled WGS sequence"/>
</dbReference>
<feature type="transmembrane region" description="Helical" evidence="1">
    <location>
        <begin position="130"/>
        <end position="151"/>
    </location>
</feature>
<keyword evidence="3" id="KW-1185">Reference proteome</keyword>
<keyword evidence="1" id="KW-0812">Transmembrane</keyword>
<dbReference type="EMBL" id="CYPW01000040">
    <property type="protein sequence ID" value="CUH54341.1"/>
    <property type="molecule type" value="Genomic_DNA"/>
</dbReference>
<proteinExistence type="predicted"/>
<evidence type="ECO:0008006" key="4">
    <source>
        <dbReference type="Google" id="ProtNLM"/>
    </source>
</evidence>
<keyword evidence="1" id="KW-0472">Membrane</keyword>
<accession>A0A0P1EUK3</accession>